<feature type="domain" description="MobA-like NTP transferase" evidence="8">
    <location>
        <begin position="6"/>
        <end position="147"/>
    </location>
</feature>
<dbReference type="RefSeq" id="WP_301726552.1">
    <property type="nucleotide sequence ID" value="NZ_JAUJWW010000005.1"/>
</dbReference>
<dbReference type="GO" id="GO:0061603">
    <property type="term" value="F:molybdenum cofactor guanylyltransferase activity"/>
    <property type="evidence" value="ECO:0007669"/>
    <property type="project" value="UniProtKB-EC"/>
</dbReference>
<reference evidence="9 10" key="1">
    <citation type="submission" date="2023-06" db="EMBL/GenBank/DDBJ databases">
        <title>Novel species in genus Planococcus.</title>
        <authorList>
            <person name="Ning S."/>
        </authorList>
    </citation>
    <scope>NUCLEOTIDE SEQUENCE [LARGE SCALE GENOMIC DNA]</scope>
    <source>
        <strain evidence="9 10">N064</strain>
    </source>
</reference>
<evidence type="ECO:0000256" key="5">
    <source>
        <dbReference type="ARBA" id="ARBA00022842"/>
    </source>
</evidence>
<evidence type="ECO:0000256" key="6">
    <source>
        <dbReference type="ARBA" id="ARBA00023134"/>
    </source>
</evidence>
<keyword evidence="1" id="KW-0963">Cytoplasm</keyword>
<protein>
    <submittedName>
        <fullName evidence="9">Molybdenum cofactor guanylyltransferase</fullName>
        <ecNumber evidence="9">2.7.7.77</ecNumber>
    </submittedName>
</protein>
<dbReference type="InterPro" id="IPR029044">
    <property type="entry name" value="Nucleotide-diphossugar_trans"/>
</dbReference>
<dbReference type="Pfam" id="PF12804">
    <property type="entry name" value="NTP_transf_3"/>
    <property type="match status" value="1"/>
</dbReference>
<evidence type="ECO:0000256" key="7">
    <source>
        <dbReference type="ARBA" id="ARBA00023150"/>
    </source>
</evidence>
<comment type="caution">
    <text evidence="9">The sequence shown here is derived from an EMBL/GenBank/DDBJ whole genome shotgun (WGS) entry which is preliminary data.</text>
</comment>
<proteinExistence type="predicted"/>
<keyword evidence="4" id="KW-0547">Nucleotide-binding</keyword>
<keyword evidence="10" id="KW-1185">Reference proteome</keyword>
<evidence type="ECO:0000259" key="8">
    <source>
        <dbReference type="Pfam" id="PF12804"/>
    </source>
</evidence>
<dbReference type="CDD" id="cd02503">
    <property type="entry name" value="MobA"/>
    <property type="match status" value="1"/>
</dbReference>
<evidence type="ECO:0000313" key="9">
    <source>
        <dbReference type="EMBL" id="MDN7228017.1"/>
    </source>
</evidence>
<dbReference type="PANTHER" id="PTHR19136:SF81">
    <property type="entry name" value="MOLYBDENUM COFACTOR GUANYLYLTRANSFERASE"/>
    <property type="match status" value="1"/>
</dbReference>
<dbReference type="PANTHER" id="PTHR19136">
    <property type="entry name" value="MOLYBDENUM COFACTOR GUANYLYLTRANSFERASE"/>
    <property type="match status" value="1"/>
</dbReference>
<dbReference type="InterPro" id="IPR025877">
    <property type="entry name" value="MobA-like_NTP_Trfase"/>
</dbReference>
<sequence length="186" mass="20139">MSRTVGILLAGGLSSRFGSPKAFAEIDGRLFYEQVYEALAAACDQVVIVARPELIARFPAGLDVIADLSELAGKGPLAGICSAMEERPADCYLVLPCDMPFVGPKETQALVQLSLQADVTAVQTAGEKIPLFSVWHGNWSRELKKFIDLGNLSVFAFLETIHTEWAASSLIHEDPAVFQNINTCIK</sequence>
<evidence type="ECO:0000256" key="3">
    <source>
        <dbReference type="ARBA" id="ARBA00022723"/>
    </source>
</evidence>
<dbReference type="Proteomes" id="UP001172054">
    <property type="component" value="Unassembled WGS sequence"/>
</dbReference>
<keyword evidence="5" id="KW-0460">Magnesium</keyword>
<dbReference type="Gene3D" id="3.90.550.10">
    <property type="entry name" value="Spore Coat Polysaccharide Biosynthesis Protein SpsA, Chain A"/>
    <property type="match status" value="1"/>
</dbReference>
<keyword evidence="7" id="KW-0501">Molybdenum cofactor biosynthesis</keyword>
<evidence type="ECO:0000256" key="4">
    <source>
        <dbReference type="ARBA" id="ARBA00022741"/>
    </source>
</evidence>
<evidence type="ECO:0000256" key="1">
    <source>
        <dbReference type="ARBA" id="ARBA00022490"/>
    </source>
</evidence>
<name>A0ABT8MSZ0_9BACL</name>
<dbReference type="InterPro" id="IPR013482">
    <property type="entry name" value="Molybde_CF_guanTrfase"/>
</dbReference>
<keyword evidence="3" id="KW-0479">Metal-binding</keyword>
<keyword evidence="6" id="KW-0342">GTP-binding</keyword>
<keyword evidence="2 9" id="KW-0808">Transferase</keyword>
<dbReference type="EC" id="2.7.7.77" evidence="9"/>
<evidence type="ECO:0000313" key="10">
    <source>
        <dbReference type="Proteomes" id="UP001172054"/>
    </source>
</evidence>
<organism evidence="9 10">
    <name type="scientific">Planococcus liqunii</name>
    <dbReference type="NCBI Taxonomy" id="3058394"/>
    <lineage>
        <taxon>Bacteria</taxon>
        <taxon>Bacillati</taxon>
        <taxon>Bacillota</taxon>
        <taxon>Bacilli</taxon>
        <taxon>Bacillales</taxon>
        <taxon>Caryophanaceae</taxon>
        <taxon>Planococcus</taxon>
    </lineage>
</organism>
<evidence type="ECO:0000256" key="2">
    <source>
        <dbReference type="ARBA" id="ARBA00022679"/>
    </source>
</evidence>
<keyword evidence="9" id="KW-0548">Nucleotidyltransferase</keyword>
<dbReference type="EMBL" id="JAUJWW010000005">
    <property type="protein sequence ID" value="MDN7228017.1"/>
    <property type="molecule type" value="Genomic_DNA"/>
</dbReference>
<gene>
    <name evidence="9" type="ORF">QWY15_11980</name>
</gene>
<dbReference type="SUPFAM" id="SSF53448">
    <property type="entry name" value="Nucleotide-diphospho-sugar transferases"/>
    <property type="match status" value="1"/>
</dbReference>
<accession>A0ABT8MSZ0</accession>